<dbReference type="SUPFAM" id="SSF53167">
    <property type="entry name" value="Purine and uridine phosphorylases"/>
    <property type="match status" value="1"/>
</dbReference>
<evidence type="ECO:0000256" key="1">
    <source>
        <dbReference type="SAM" id="MobiDB-lite"/>
    </source>
</evidence>
<dbReference type="AlphaFoldDB" id="A0A2I2EZI1"/>
<dbReference type="Pfam" id="PF24476">
    <property type="entry name" value="DUF7580"/>
    <property type="match status" value="1"/>
</dbReference>
<dbReference type="EMBL" id="KZ559195">
    <property type="protein sequence ID" value="PLB33777.1"/>
    <property type="molecule type" value="Genomic_DNA"/>
</dbReference>
<dbReference type="GO" id="GO:0009116">
    <property type="term" value="P:nucleoside metabolic process"/>
    <property type="evidence" value="ECO:0007669"/>
    <property type="project" value="InterPro"/>
</dbReference>
<dbReference type="STRING" id="41067.A0A2I2EZI1"/>
<proteinExistence type="predicted"/>
<dbReference type="InterPro" id="IPR056002">
    <property type="entry name" value="DUF7580"/>
</dbReference>
<protein>
    <submittedName>
        <fullName evidence="3">Purine and uridine phosphorylase</fullName>
    </submittedName>
</protein>
<feature type="domain" description="DUF7580" evidence="2">
    <location>
        <begin position="195"/>
        <end position="497"/>
    </location>
</feature>
<sequence length="869" mass="98125">MRLCDESKGYARLFLTVLPKFVKALPRPPSHTVTTGLQHSASREREALKNSITLLRFELREMQNTFTESCCSSNLTVDEFNTARDALEDVLYLLEGLVDSSISVYHQVNQAKEWELPKLHALGDTALTCEMYISFGPAAARYRLVYSQARQFNETMRRIFDSPTIDTESQFHPLYHEEEATSHGDNLAMDELIKAKRLSDTANALFKLLAEELKSCEPSHSAHIHLSGFSRPEIDMLMSLCGPKGPRNCHGVSWRGRSHNRPLVGINSPKHGICSTLKRYCKFKKRLLIEISQDGSWNYAESSSGRVKDDATAPALKLEELLHVRNGTTMSSARLFKKDRLHLAKCITKSSLYLLGGPLSPEAWKTEKIYVTQDNDSQTRSYKPYILQKFINQTPRERMRGSESLLYLGVLLWELLFGRRVTIMPDDEEYDDEYQDISLFNALSREESELRESCVEKPFLDIIASFLNIYPEVELDDQELRNKVYWEVLNPLLSYVEAYQCGMSTAKVCRMETTRPLSHDYAEEYLDPKAGIPGSSSESSSLPYKHTKKDLYSDRGFGRDHRGITVESRNLHSLPEESENGPCNGLGKRKMSQVPMNERSWKSSLEPQKYNIAIVCALPKEHLAVRLLFDEKHHKPNIPSEDSNQYAFGCIGSHNAVTACLPVGNYGTSPAALVIANMKRTFTSIKYYLLRNDIRLGDVVVSIPEGAFPGVIQYDRGKRLGNDEFEKTGSLPPPPHEILNVISHMQSDPGLSPEPLQSYLDAISDLRPEYGHPKMEDYTSFQGNGIPAVDESHTSENHPKIHYGLIASGDLVIKNAEFRDSLSQRYNVLCVEMEAAGIANVASCLVIRVWQEYASATAASYAKLLLFYL</sequence>
<evidence type="ECO:0000313" key="4">
    <source>
        <dbReference type="Proteomes" id="UP000234585"/>
    </source>
</evidence>
<accession>A0A2I2EZI1</accession>
<name>A0A2I2EZI1_ASPCN</name>
<keyword evidence="4" id="KW-1185">Reference proteome</keyword>
<reference evidence="3 4" key="1">
    <citation type="submission" date="2017-12" db="EMBL/GenBank/DDBJ databases">
        <authorList>
            <consortium name="DOE Joint Genome Institute"/>
            <person name="Haridas S."/>
            <person name="Kjaerbolling I."/>
            <person name="Vesth T.C."/>
            <person name="Frisvad J.C."/>
            <person name="Nybo J.L."/>
            <person name="Theobald S."/>
            <person name="Kuo A."/>
            <person name="Bowyer P."/>
            <person name="Matsuda Y."/>
            <person name="Mondo S."/>
            <person name="Lyhne E.K."/>
            <person name="Kogle M.E."/>
            <person name="Clum A."/>
            <person name="Lipzen A."/>
            <person name="Salamov A."/>
            <person name="Ngan C.Y."/>
            <person name="Daum C."/>
            <person name="Chiniquy J."/>
            <person name="Barry K."/>
            <person name="LaButti K."/>
            <person name="Simmons B.A."/>
            <person name="Magnuson J.K."/>
            <person name="Mortensen U.H."/>
            <person name="Larsen T.O."/>
            <person name="Grigoriev I.V."/>
            <person name="Baker S.E."/>
            <person name="Andersen M.R."/>
            <person name="Nordberg H.P."/>
            <person name="Cantor M.N."/>
            <person name="Hua S.X."/>
        </authorList>
    </citation>
    <scope>NUCLEOTIDE SEQUENCE [LARGE SCALE GENOMIC DNA]</scope>
    <source>
        <strain evidence="3 4">CBS 102.13</strain>
    </source>
</reference>
<dbReference type="PANTHER" id="PTHR46082:SF11">
    <property type="entry name" value="AAA+ ATPASE DOMAIN-CONTAINING PROTEIN-RELATED"/>
    <property type="match status" value="1"/>
</dbReference>
<evidence type="ECO:0000259" key="2">
    <source>
        <dbReference type="Pfam" id="PF24476"/>
    </source>
</evidence>
<dbReference type="RefSeq" id="XP_024667789.1">
    <property type="nucleotide sequence ID" value="XM_024815547.1"/>
</dbReference>
<organism evidence="3 4">
    <name type="scientific">Aspergillus candidus</name>
    <dbReference type="NCBI Taxonomy" id="41067"/>
    <lineage>
        <taxon>Eukaryota</taxon>
        <taxon>Fungi</taxon>
        <taxon>Dikarya</taxon>
        <taxon>Ascomycota</taxon>
        <taxon>Pezizomycotina</taxon>
        <taxon>Eurotiomycetes</taxon>
        <taxon>Eurotiomycetidae</taxon>
        <taxon>Eurotiales</taxon>
        <taxon>Aspergillaceae</taxon>
        <taxon>Aspergillus</taxon>
        <taxon>Aspergillus subgen. Circumdati</taxon>
    </lineage>
</organism>
<feature type="region of interest" description="Disordered" evidence="1">
    <location>
        <begin position="568"/>
        <end position="587"/>
    </location>
</feature>
<evidence type="ECO:0000313" key="3">
    <source>
        <dbReference type="EMBL" id="PLB33777.1"/>
    </source>
</evidence>
<dbReference type="PANTHER" id="PTHR46082">
    <property type="entry name" value="ATP/GTP-BINDING PROTEIN-RELATED"/>
    <property type="match status" value="1"/>
</dbReference>
<gene>
    <name evidence="3" type="ORF">BDW47DRAFT_120935</name>
</gene>
<dbReference type="Gene3D" id="3.40.50.1580">
    <property type="entry name" value="Nucleoside phosphorylase domain"/>
    <property type="match status" value="1"/>
</dbReference>
<dbReference type="InterPro" id="IPR053137">
    <property type="entry name" value="NLR-like"/>
</dbReference>
<dbReference type="Proteomes" id="UP000234585">
    <property type="component" value="Unassembled WGS sequence"/>
</dbReference>
<dbReference type="InterPro" id="IPR035994">
    <property type="entry name" value="Nucleoside_phosphorylase_sf"/>
</dbReference>
<dbReference type="GeneID" id="36522707"/>
<dbReference type="OrthoDB" id="1577640at2759"/>
<dbReference type="GO" id="GO:0003824">
    <property type="term" value="F:catalytic activity"/>
    <property type="evidence" value="ECO:0007669"/>
    <property type="project" value="InterPro"/>
</dbReference>